<dbReference type="Gene3D" id="3.40.630.30">
    <property type="match status" value="1"/>
</dbReference>
<feature type="domain" description="N-acetyltransferase" evidence="3">
    <location>
        <begin position="13"/>
        <end position="164"/>
    </location>
</feature>
<dbReference type="OrthoDB" id="572496at2"/>
<name>A0A379FCA7_PROVU</name>
<evidence type="ECO:0000259" key="3">
    <source>
        <dbReference type="PROSITE" id="PS51186"/>
    </source>
</evidence>
<keyword evidence="2" id="KW-0012">Acyltransferase</keyword>
<organism evidence="4 5">
    <name type="scientific">Proteus vulgaris</name>
    <dbReference type="NCBI Taxonomy" id="585"/>
    <lineage>
        <taxon>Bacteria</taxon>
        <taxon>Pseudomonadati</taxon>
        <taxon>Pseudomonadota</taxon>
        <taxon>Gammaproteobacteria</taxon>
        <taxon>Enterobacterales</taxon>
        <taxon>Morganellaceae</taxon>
        <taxon>Proteus</taxon>
    </lineage>
</organism>
<dbReference type="InterPro" id="IPR000182">
    <property type="entry name" value="GNAT_dom"/>
</dbReference>
<dbReference type="Pfam" id="PF00583">
    <property type="entry name" value="Acetyltransf_1"/>
    <property type="match status" value="1"/>
</dbReference>
<proteinExistence type="predicted"/>
<dbReference type="EMBL" id="UGTW01000001">
    <property type="protein sequence ID" value="SUC17148.1"/>
    <property type="molecule type" value="Genomic_DNA"/>
</dbReference>
<evidence type="ECO:0000313" key="4">
    <source>
        <dbReference type="EMBL" id="SUC17148.1"/>
    </source>
</evidence>
<protein>
    <submittedName>
        <fullName evidence="4">Acetyltransferase</fullName>
    </submittedName>
</protein>
<dbReference type="PANTHER" id="PTHR43800">
    <property type="entry name" value="PEPTIDYL-LYSINE N-ACETYLTRANSFERASE YJAB"/>
    <property type="match status" value="1"/>
</dbReference>
<sequence length="183" mass="21010">MTITQNKIKNNAITLRQTQIDDAIKLPVIEQSAGQLFSTLEDLKWISESDVQGVETHLEFINQHDHWVAVNHDNEPVGFIMTQTLPDSLFIHELSVSQDWQNNGIGKLLIQKVKDEAKARKFDAVTLTTFRHVPWNAPYYQRLGFSILPENEVPHSLQEILDHEVDKGGFVKETRCAMKCKIY</sequence>
<evidence type="ECO:0000256" key="2">
    <source>
        <dbReference type="ARBA" id="ARBA00023315"/>
    </source>
</evidence>
<dbReference type="GO" id="GO:0016747">
    <property type="term" value="F:acyltransferase activity, transferring groups other than amino-acyl groups"/>
    <property type="evidence" value="ECO:0007669"/>
    <property type="project" value="InterPro"/>
</dbReference>
<gene>
    <name evidence="4" type="ORF">NCTC10376_03082</name>
</gene>
<dbReference type="PANTHER" id="PTHR43800:SF1">
    <property type="entry name" value="PEPTIDYL-LYSINE N-ACETYLTRANSFERASE YJAB"/>
    <property type="match status" value="1"/>
</dbReference>
<dbReference type="Proteomes" id="UP000254331">
    <property type="component" value="Unassembled WGS sequence"/>
</dbReference>
<dbReference type="InterPro" id="IPR016181">
    <property type="entry name" value="Acyl_CoA_acyltransferase"/>
</dbReference>
<dbReference type="SUPFAM" id="SSF55729">
    <property type="entry name" value="Acyl-CoA N-acyltransferases (Nat)"/>
    <property type="match status" value="1"/>
</dbReference>
<accession>A0A379FCA7</accession>
<dbReference type="PROSITE" id="PS51186">
    <property type="entry name" value="GNAT"/>
    <property type="match status" value="1"/>
</dbReference>
<reference evidence="4 5" key="1">
    <citation type="submission" date="2018-06" db="EMBL/GenBank/DDBJ databases">
        <authorList>
            <consortium name="Pathogen Informatics"/>
            <person name="Doyle S."/>
        </authorList>
    </citation>
    <scope>NUCLEOTIDE SEQUENCE [LARGE SCALE GENOMIC DNA]</scope>
    <source>
        <strain evidence="4 5">NCTC10376</strain>
    </source>
</reference>
<dbReference type="RefSeq" id="WP_036935511.1">
    <property type="nucleotide sequence ID" value="NZ_CAXOHZ010000010.1"/>
</dbReference>
<keyword evidence="1 4" id="KW-0808">Transferase</keyword>
<evidence type="ECO:0000313" key="5">
    <source>
        <dbReference type="Proteomes" id="UP000254331"/>
    </source>
</evidence>
<dbReference type="AlphaFoldDB" id="A0A379FCA7"/>
<dbReference type="CDD" id="cd04301">
    <property type="entry name" value="NAT_SF"/>
    <property type="match status" value="1"/>
</dbReference>
<evidence type="ECO:0000256" key="1">
    <source>
        <dbReference type="ARBA" id="ARBA00022679"/>
    </source>
</evidence>